<dbReference type="PANTHER" id="PTHR30408">
    <property type="entry name" value="TYPE-1 RESTRICTION ENZYME ECOKI SPECIFICITY PROTEIN"/>
    <property type="match status" value="1"/>
</dbReference>
<dbReference type="RefSeq" id="WP_092560391.1">
    <property type="nucleotide sequence ID" value="NZ_FOYZ01000006.1"/>
</dbReference>
<evidence type="ECO:0000313" key="6">
    <source>
        <dbReference type="Proteomes" id="UP000199659"/>
    </source>
</evidence>
<keyword evidence="3" id="KW-0238">DNA-binding</keyword>
<comment type="similarity">
    <text evidence="1">Belongs to the type-I restriction system S methylase family.</text>
</comment>
<gene>
    <name evidence="5" type="ORF">SAMN05661086_01843</name>
</gene>
<dbReference type="InterPro" id="IPR044946">
    <property type="entry name" value="Restrct_endonuc_typeI_TRD_sf"/>
</dbReference>
<name>A0A1I6JPI7_9FIRM</name>
<dbReference type="STRING" id="37658.SAMN05661086_01843"/>
<dbReference type="GO" id="GO:0009307">
    <property type="term" value="P:DNA restriction-modification system"/>
    <property type="evidence" value="ECO:0007669"/>
    <property type="project" value="UniProtKB-KW"/>
</dbReference>
<dbReference type="GO" id="GO:0003677">
    <property type="term" value="F:DNA binding"/>
    <property type="evidence" value="ECO:0007669"/>
    <property type="project" value="UniProtKB-KW"/>
</dbReference>
<evidence type="ECO:0000256" key="1">
    <source>
        <dbReference type="ARBA" id="ARBA00010923"/>
    </source>
</evidence>
<proteinExistence type="inferred from homology"/>
<sequence>MNEGKKCIPKRRFKEFQNDGEWEERKLDDMADVRDGTHDSPQYFSQGHPFITSKNVGGGYINYDDVQYISDEAFEEINKRSKVDKNDILMGMIGTIGNMALIREKPDFAIKNVALIKDTKKVYYLYLYHYLQSSNVISQLNSGMDGGTQKFIALNKIRNLNILIPYGKEQQAVGAFFSNLDNLITLHQRKLEKIKALKNAYLSEMFPAEGESKPKRRFAGFKDDWEQRKLTDEVELFSGLTYSPNDVVNEGGTLVLRSSNVKNGEIINADNVYVKSDVVNVDNVQEGDVIVVVRNGSRSLIGKHGQIKVKMDNTVIGAFMTGMRSSNSFFTNALLSTPVFDKEVGKNLGATINQITNGMFQNMHFMFPNEEEQIKIGDYFTQLDNLITLHQRKLDKLQNIKKAYLNEMFI</sequence>
<evidence type="ECO:0000256" key="2">
    <source>
        <dbReference type="ARBA" id="ARBA00022747"/>
    </source>
</evidence>
<feature type="domain" description="Type I restriction modification DNA specificity" evidence="4">
    <location>
        <begin position="223"/>
        <end position="398"/>
    </location>
</feature>
<evidence type="ECO:0000256" key="3">
    <source>
        <dbReference type="ARBA" id="ARBA00023125"/>
    </source>
</evidence>
<protein>
    <submittedName>
        <fullName evidence="5">Type I restriction enzyme, S subunit</fullName>
    </submittedName>
</protein>
<dbReference type="Gene3D" id="3.90.220.20">
    <property type="entry name" value="DNA methylase specificity domains"/>
    <property type="match status" value="2"/>
</dbReference>
<dbReference type="EMBL" id="FOYZ01000006">
    <property type="protein sequence ID" value="SFR80902.1"/>
    <property type="molecule type" value="Genomic_DNA"/>
</dbReference>
<evidence type="ECO:0000313" key="5">
    <source>
        <dbReference type="EMBL" id="SFR80902.1"/>
    </source>
</evidence>
<organism evidence="5 6">
    <name type="scientific">Anaeromicropila populeti</name>
    <dbReference type="NCBI Taxonomy" id="37658"/>
    <lineage>
        <taxon>Bacteria</taxon>
        <taxon>Bacillati</taxon>
        <taxon>Bacillota</taxon>
        <taxon>Clostridia</taxon>
        <taxon>Lachnospirales</taxon>
        <taxon>Lachnospiraceae</taxon>
        <taxon>Anaeromicropila</taxon>
    </lineage>
</organism>
<dbReference type="Proteomes" id="UP000199659">
    <property type="component" value="Unassembled WGS sequence"/>
</dbReference>
<dbReference type="AlphaFoldDB" id="A0A1I6JPI7"/>
<dbReference type="Gene3D" id="1.10.287.1120">
    <property type="entry name" value="Bipartite methylase S protein"/>
    <property type="match status" value="1"/>
</dbReference>
<evidence type="ECO:0000259" key="4">
    <source>
        <dbReference type="Pfam" id="PF01420"/>
    </source>
</evidence>
<dbReference type="InterPro" id="IPR052021">
    <property type="entry name" value="Type-I_RS_S_subunit"/>
</dbReference>
<dbReference type="Pfam" id="PF01420">
    <property type="entry name" value="Methylase_S"/>
    <property type="match status" value="2"/>
</dbReference>
<dbReference type="SUPFAM" id="SSF116734">
    <property type="entry name" value="DNA methylase specificity domain"/>
    <property type="match status" value="2"/>
</dbReference>
<feature type="domain" description="Type I restriction modification DNA specificity" evidence="4">
    <location>
        <begin position="21"/>
        <end position="195"/>
    </location>
</feature>
<dbReference type="InterPro" id="IPR000055">
    <property type="entry name" value="Restrct_endonuc_typeI_TRD"/>
</dbReference>
<dbReference type="CDD" id="cd17246">
    <property type="entry name" value="RMtype1_S_SonII-TRD2-CR2_like"/>
    <property type="match status" value="1"/>
</dbReference>
<dbReference type="PANTHER" id="PTHR30408:SF12">
    <property type="entry name" value="TYPE I RESTRICTION ENZYME MJAVIII SPECIFICITY SUBUNIT"/>
    <property type="match status" value="1"/>
</dbReference>
<keyword evidence="2" id="KW-0680">Restriction system</keyword>
<dbReference type="CDD" id="cd17265">
    <property type="entry name" value="RMtype1_S_Eco4255III-TRD2-CR2_like"/>
    <property type="match status" value="1"/>
</dbReference>
<accession>A0A1I6JPI7</accession>
<dbReference type="OrthoDB" id="9811611at2"/>
<keyword evidence="6" id="KW-1185">Reference proteome</keyword>
<reference evidence="5 6" key="1">
    <citation type="submission" date="2016-10" db="EMBL/GenBank/DDBJ databases">
        <authorList>
            <person name="de Groot N.N."/>
        </authorList>
    </citation>
    <scope>NUCLEOTIDE SEQUENCE [LARGE SCALE GENOMIC DNA]</scope>
    <source>
        <strain evidence="5 6">743A</strain>
    </source>
</reference>